<feature type="compositionally biased region" description="Basic and acidic residues" evidence="2">
    <location>
        <begin position="82"/>
        <end position="107"/>
    </location>
</feature>
<feature type="compositionally biased region" description="Low complexity" evidence="2">
    <location>
        <begin position="17"/>
        <end position="26"/>
    </location>
</feature>
<feature type="region of interest" description="Disordered" evidence="2">
    <location>
        <begin position="244"/>
        <end position="297"/>
    </location>
</feature>
<dbReference type="InterPro" id="IPR051499">
    <property type="entry name" value="Phosducin-like_reg"/>
</dbReference>
<keyword evidence="5" id="KW-1185">Reference proteome</keyword>
<evidence type="ECO:0000256" key="1">
    <source>
        <dbReference type="ARBA" id="ARBA00009686"/>
    </source>
</evidence>
<feature type="domain" description="Phosducin" evidence="3">
    <location>
        <begin position="76"/>
        <end position="249"/>
    </location>
</feature>
<evidence type="ECO:0000313" key="5">
    <source>
        <dbReference type="Proteomes" id="UP001498398"/>
    </source>
</evidence>
<dbReference type="Gene3D" id="3.40.30.10">
    <property type="entry name" value="Glutaredoxin"/>
    <property type="match status" value="1"/>
</dbReference>
<sequence>MLSDNIEALVLSGELFNPSSSNSRPSSPHDSDHSNNDEEDKGWHDEELKNKLASDTNLPASGNPNPNPSIGMGPGRTGVKGVIRDEQESRALESAQRRKEIEEMNKKMEKANLGGKTYLEEERERARSILKQGGDIEKAGIDPLILRELSSQRQTREKERGDRERTDVFGRAKEGRFGHLREVGVHNFVSAVEKEARGVWVVVHLYEPSLDRCFVLDDTLAQLARVYPDTKFLRCRAKALGFASSPSSKPLKTRGGFNRPLRRLREDEDEDELGLDEPPSPYQDEPDPYSDEDDDSVDTDVLPTVLVYRDGELVHNWVRVDWEAAREGAGGGGWEAGVEELLEKHGILPNKKISTSIFSNLGLASDGEDDDDELDEELFWSENERK</sequence>
<dbReference type="PANTHER" id="PTHR46052:SF1">
    <property type="entry name" value="PHOSDUCIN-LIKE PROTEIN"/>
    <property type="match status" value="1"/>
</dbReference>
<feature type="compositionally biased region" description="Polar residues" evidence="2">
    <location>
        <begin position="53"/>
        <end position="64"/>
    </location>
</feature>
<feature type="compositionally biased region" description="Acidic residues" evidence="2">
    <location>
        <begin position="284"/>
        <end position="297"/>
    </location>
</feature>
<accession>A0ABR1ING1</accession>
<name>A0ABR1ING1_9AGAR</name>
<feature type="domain" description="Phosducin" evidence="3">
    <location>
        <begin position="297"/>
        <end position="371"/>
    </location>
</feature>
<gene>
    <name evidence="4" type="ORF">VKT23_018772</name>
</gene>
<evidence type="ECO:0000256" key="2">
    <source>
        <dbReference type="SAM" id="MobiDB-lite"/>
    </source>
</evidence>
<dbReference type="InterPro" id="IPR036249">
    <property type="entry name" value="Thioredoxin-like_sf"/>
</dbReference>
<feature type="compositionally biased region" description="Basic and acidic residues" evidence="2">
    <location>
        <begin position="27"/>
        <end position="52"/>
    </location>
</feature>
<reference evidence="4 5" key="1">
    <citation type="submission" date="2024-01" db="EMBL/GenBank/DDBJ databases">
        <title>A draft genome for the cacao thread blight pathogen Marasmiellus scandens.</title>
        <authorList>
            <person name="Baruah I.K."/>
            <person name="Leung J."/>
            <person name="Bukari Y."/>
            <person name="Amoako-Attah I."/>
            <person name="Meinhardt L.W."/>
            <person name="Bailey B.A."/>
            <person name="Cohen S.P."/>
        </authorList>
    </citation>
    <scope>NUCLEOTIDE SEQUENCE [LARGE SCALE GENOMIC DNA]</scope>
    <source>
        <strain evidence="4 5">GH-19</strain>
    </source>
</reference>
<comment type="similarity">
    <text evidence="1">Belongs to the phosducin family.</text>
</comment>
<dbReference type="Pfam" id="PF02114">
    <property type="entry name" value="Phosducin"/>
    <property type="match status" value="2"/>
</dbReference>
<feature type="region of interest" description="Disordered" evidence="2">
    <location>
        <begin position="1"/>
        <end position="107"/>
    </location>
</feature>
<protein>
    <recommendedName>
        <fullName evidence="3">Phosducin domain-containing protein</fullName>
    </recommendedName>
</protein>
<dbReference type="Proteomes" id="UP001498398">
    <property type="component" value="Unassembled WGS sequence"/>
</dbReference>
<dbReference type="EMBL" id="JBANRG010000088">
    <property type="protein sequence ID" value="KAK7437146.1"/>
    <property type="molecule type" value="Genomic_DNA"/>
</dbReference>
<evidence type="ECO:0000313" key="4">
    <source>
        <dbReference type="EMBL" id="KAK7437146.1"/>
    </source>
</evidence>
<evidence type="ECO:0000259" key="3">
    <source>
        <dbReference type="Pfam" id="PF02114"/>
    </source>
</evidence>
<dbReference type="PANTHER" id="PTHR46052">
    <property type="entry name" value="PHOSDUCIN-LIKE PROTEIN"/>
    <property type="match status" value="1"/>
</dbReference>
<dbReference type="InterPro" id="IPR024253">
    <property type="entry name" value="Phosducin_thioredoxin-like_dom"/>
</dbReference>
<comment type="caution">
    <text evidence="4">The sequence shown here is derived from an EMBL/GenBank/DDBJ whole genome shotgun (WGS) entry which is preliminary data.</text>
</comment>
<proteinExistence type="inferred from homology"/>
<dbReference type="CDD" id="cd02957">
    <property type="entry name" value="Phd_like"/>
    <property type="match status" value="1"/>
</dbReference>
<dbReference type="SUPFAM" id="SSF52833">
    <property type="entry name" value="Thioredoxin-like"/>
    <property type="match status" value="1"/>
</dbReference>
<organism evidence="4 5">
    <name type="scientific">Marasmiellus scandens</name>
    <dbReference type="NCBI Taxonomy" id="2682957"/>
    <lineage>
        <taxon>Eukaryota</taxon>
        <taxon>Fungi</taxon>
        <taxon>Dikarya</taxon>
        <taxon>Basidiomycota</taxon>
        <taxon>Agaricomycotina</taxon>
        <taxon>Agaricomycetes</taxon>
        <taxon>Agaricomycetidae</taxon>
        <taxon>Agaricales</taxon>
        <taxon>Marasmiineae</taxon>
        <taxon>Omphalotaceae</taxon>
        <taxon>Marasmiellus</taxon>
    </lineage>
</organism>